<evidence type="ECO:0000313" key="4">
    <source>
        <dbReference type="Proteomes" id="UP001501588"/>
    </source>
</evidence>
<reference evidence="3 4" key="1">
    <citation type="journal article" date="2019" name="Int. J. Syst. Evol. Microbiol.">
        <title>The Global Catalogue of Microorganisms (GCM) 10K type strain sequencing project: providing services to taxonomists for standard genome sequencing and annotation.</title>
        <authorList>
            <consortium name="The Broad Institute Genomics Platform"/>
            <consortium name="The Broad Institute Genome Sequencing Center for Infectious Disease"/>
            <person name="Wu L."/>
            <person name="Ma J."/>
        </authorList>
    </citation>
    <scope>NUCLEOTIDE SEQUENCE [LARGE SCALE GENOMIC DNA]</scope>
    <source>
        <strain evidence="3 4">JCM 9933</strain>
    </source>
</reference>
<dbReference type="Gene3D" id="3.40.50.150">
    <property type="entry name" value="Vaccinia Virus protein VP39"/>
    <property type="match status" value="1"/>
</dbReference>
<feature type="transmembrane region" description="Helical" evidence="2">
    <location>
        <begin position="44"/>
        <end position="61"/>
    </location>
</feature>
<dbReference type="SUPFAM" id="SSF103473">
    <property type="entry name" value="MFS general substrate transporter"/>
    <property type="match status" value="1"/>
</dbReference>
<dbReference type="PANTHER" id="PTHR43317">
    <property type="entry name" value="THERMOSPERMINE SYNTHASE ACAULIS5"/>
    <property type="match status" value="1"/>
</dbReference>
<proteinExistence type="predicted"/>
<dbReference type="EMBL" id="BAAAFZ010000017">
    <property type="protein sequence ID" value="GAA0578925.1"/>
    <property type="molecule type" value="Genomic_DNA"/>
</dbReference>
<keyword evidence="1" id="KW-0620">Polyamine biosynthesis</keyword>
<organism evidence="3 4">
    <name type="scientific">Craurococcus roseus</name>
    <dbReference type="NCBI Taxonomy" id="77585"/>
    <lineage>
        <taxon>Bacteria</taxon>
        <taxon>Pseudomonadati</taxon>
        <taxon>Pseudomonadota</taxon>
        <taxon>Alphaproteobacteria</taxon>
        <taxon>Acetobacterales</taxon>
        <taxon>Acetobacteraceae</taxon>
        <taxon>Craurococcus</taxon>
    </lineage>
</organism>
<sequence length="525" mass="55009">MTGVRPSPLRALGDAATILLASALGMVVEIVAGRLLAPHVGMSLHTWTAIIAVVLGGFSLGHWWGGRLAGPGCDRRTGHRRLAWLLGGCAAATLLAVPALRLAAPLLEGGRVHPLAAILGLALAAFFLPSLLVGTVSPIVTKLAVEEAPPGRMGPVLGRLFAVSALGAIAGTLAAGFVFVSWLGSTATMLACTALYGLMASGHAGAALALARRRAALPVAAAVGLAALLLPAAAARLPALAAPCESESAYFCIRTVDLTDAVGQPARLMVLDHLAHGANVRNEPTLFVQPYLHLVDELMAARGLPERPAAFFLGGGAFTLPRAWAADHPEGRLIVAELDPAVAAAARRDFWLEDGPALAVLTADGRPALQNLPAAPRFDLVFADAFHDIAMPAHLSTREWHRVVRARLRPGGAYVANVMEDKRQPRFLLALARTLALDFPAVEVWVEMAEAPGRRVTYLLLASDTPTPSDRITARRGPGRRWARLPPGFVAARIAAAGVPVLTDDFAPVERLMSHLILSAEGSGR</sequence>
<keyword evidence="2" id="KW-1133">Transmembrane helix</keyword>
<dbReference type="Gene3D" id="1.20.1250.20">
    <property type="entry name" value="MFS general substrate transporter like domains"/>
    <property type="match status" value="1"/>
</dbReference>
<gene>
    <name evidence="3" type="ORF">GCM10009416_16740</name>
</gene>
<dbReference type="NCBIfam" id="NF037959">
    <property type="entry name" value="MFS_SpdSyn"/>
    <property type="match status" value="1"/>
</dbReference>
<protein>
    <recommendedName>
        <fullName evidence="5">Spermidine synthase</fullName>
    </recommendedName>
</protein>
<keyword evidence="2" id="KW-0472">Membrane</keyword>
<feature type="transmembrane region" description="Helical" evidence="2">
    <location>
        <begin position="215"/>
        <end position="234"/>
    </location>
</feature>
<name>A0ABN1F057_9PROT</name>
<feature type="transmembrane region" description="Helical" evidence="2">
    <location>
        <begin position="115"/>
        <end position="140"/>
    </location>
</feature>
<feature type="transmembrane region" description="Helical" evidence="2">
    <location>
        <begin position="160"/>
        <end position="182"/>
    </location>
</feature>
<dbReference type="PANTHER" id="PTHR43317:SF1">
    <property type="entry name" value="THERMOSPERMINE SYNTHASE ACAULIS5"/>
    <property type="match status" value="1"/>
</dbReference>
<feature type="transmembrane region" description="Helical" evidence="2">
    <location>
        <begin position="12"/>
        <end position="32"/>
    </location>
</feature>
<dbReference type="Proteomes" id="UP001501588">
    <property type="component" value="Unassembled WGS sequence"/>
</dbReference>
<evidence type="ECO:0000313" key="3">
    <source>
        <dbReference type="EMBL" id="GAA0578925.1"/>
    </source>
</evidence>
<dbReference type="InterPro" id="IPR036259">
    <property type="entry name" value="MFS_trans_sf"/>
</dbReference>
<feature type="transmembrane region" description="Helical" evidence="2">
    <location>
        <begin position="82"/>
        <end position="103"/>
    </location>
</feature>
<keyword evidence="4" id="KW-1185">Reference proteome</keyword>
<keyword evidence="2" id="KW-0812">Transmembrane</keyword>
<evidence type="ECO:0008006" key="5">
    <source>
        <dbReference type="Google" id="ProtNLM"/>
    </source>
</evidence>
<evidence type="ECO:0000256" key="2">
    <source>
        <dbReference type="SAM" id="Phobius"/>
    </source>
</evidence>
<dbReference type="RefSeq" id="WP_343894769.1">
    <property type="nucleotide sequence ID" value="NZ_BAAAFZ010000017.1"/>
</dbReference>
<dbReference type="SUPFAM" id="SSF53335">
    <property type="entry name" value="S-adenosyl-L-methionine-dependent methyltransferases"/>
    <property type="match status" value="1"/>
</dbReference>
<accession>A0ABN1F057</accession>
<dbReference type="InterPro" id="IPR029063">
    <property type="entry name" value="SAM-dependent_MTases_sf"/>
</dbReference>
<evidence type="ECO:0000256" key="1">
    <source>
        <dbReference type="ARBA" id="ARBA00023115"/>
    </source>
</evidence>
<feature type="transmembrane region" description="Helical" evidence="2">
    <location>
        <begin position="188"/>
        <end position="208"/>
    </location>
</feature>
<comment type="caution">
    <text evidence="3">The sequence shown here is derived from an EMBL/GenBank/DDBJ whole genome shotgun (WGS) entry which is preliminary data.</text>
</comment>
<dbReference type="CDD" id="cd02440">
    <property type="entry name" value="AdoMet_MTases"/>
    <property type="match status" value="1"/>
</dbReference>